<feature type="region of interest" description="Disordered" evidence="1">
    <location>
        <begin position="254"/>
        <end position="285"/>
    </location>
</feature>
<gene>
    <name evidence="2" type="ORF">EST38_g12087</name>
</gene>
<dbReference type="Proteomes" id="UP000290288">
    <property type="component" value="Unassembled WGS sequence"/>
</dbReference>
<evidence type="ECO:0000313" key="2">
    <source>
        <dbReference type="EMBL" id="RXW13765.1"/>
    </source>
</evidence>
<comment type="caution">
    <text evidence="2">The sequence shown here is derived from an EMBL/GenBank/DDBJ whole genome shotgun (WGS) entry which is preliminary data.</text>
</comment>
<reference evidence="2 3" key="1">
    <citation type="submission" date="2019-01" db="EMBL/GenBank/DDBJ databases">
        <title>Draft genome sequence of Psathyrella aberdarensis IHI B618.</title>
        <authorList>
            <person name="Buettner E."/>
            <person name="Kellner H."/>
        </authorList>
    </citation>
    <scope>NUCLEOTIDE SEQUENCE [LARGE SCALE GENOMIC DNA]</scope>
    <source>
        <strain evidence="2 3">IHI B618</strain>
    </source>
</reference>
<proteinExistence type="predicted"/>
<organism evidence="2 3">
    <name type="scientific">Candolleomyces aberdarensis</name>
    <dbReference type="NCBI Taxonomy" id="2316362"/>
    <lineage>
        <taxon>Eukaryota</taxon>
        <taxon>Fungi</taxon>
        <taxon>Dikarya</taxon>
        <taxon>Basidiomycota</taxon>
        <taxon>Agaricomycotina</taxon>
        <taxon>Agaricomycetes</taxon>
        <taxon>Agaricomycetidae</taxon>
        <taxon>Agaricales</taxon>
        <taxon>Agaricineae</taxon>
        <taxon>Psathyrellaceae</taxon>
        <taxon>Candolleomyces</taxon>
    </lineage>
</organism>
<keyword evidence="3" id="KW-1185">Reference proteome</keyword>
<protein>
    <submittedName>
        <fullName evidence="2">Uncharacterized protein</fullName>
    </submittedName>
</protein>
<evidence type="ECO:0000313" key="3">
    <source>
        <dbReference type="Proteomes" id="UP000290288"/>
    </source>
</evidence>
<feature type="region of interest" description="Disordered" evidence="1">
    <location>
        <begin position="1"/>
        <end position="52"/>
    </location>
</feature>
<accession>A0A4Q2D6G8</accession>
<evidence type="ECO:0000256" key="1">
    <source>
        <dbReference type="SAM" id="MobiDB-lite"/>
    </source>
</evidence>
<feature type="compositionally biased region" description="Polar residues" evidence="1">
    <location>
        <begin position="18"/>
        <end position="35"/>
    </location>
</feature>
<sequence length="343" mass="37845">MSGSTSCPPPTQLVPVSPHSSTSQEWPATYLNASNYDPPASPPSPAVPSDRDRDTLVQDILTCMEDIETWLLSCSDDEDMEFLYTNERMSGLRHIINYHRVHVFGMGELREGNPGMGPGLYEVPPCSAAEPSPPVKRRLDLSTILGSLTWRPKKKTSPKRADSSGPANTLVFPDRQGVFQSVVNLASTLSPPPPDTCEFRPYTLARPAAYLVDGNGQVGWYHQLYLYTKCEKVLAHTNYTCQSVPARPNKVFISMTPPPDGSLLPSGSPPPNTRPGSGPEFQNTFNSYGESGQDIKVQHFLRQVEASHTQTLHTTPCPKHYDSETQSIVDYPWYVVNTPATIQ</sequence>
<name>A0A4Q2D6G8_9AGAR</name>
<dbReference type="EMBL" id="SDEE01000835">
    <property type="protein sequence ID" value="RXW13765.1"/>
    <property type="molecule type" value="Genomic_DNA"/>
</dbReference>
<dbReference type="AlphaFoldDB" id="A0A4Q2D6G8"/>